<dbReference type="PANTHER" id="PTHR44103:SF1">
    <property type="entry name" value="PROPROTEIN CONVERTASE P"/>
    <property type="match status" value="1"/>
</dbReference>
<dbReference type="InterPro" id="IPR028994">
    <property type="entry name" value="Integrin_alpha_N"/>
</dbReference>
<gene>
    <name evidence="3" type="ORF">FKR81_32655</name>
</gene>
<dbReference type="InterPro" id="IPR013517">
    <property type="entry name" value="FG-GAP"/>
</dbReference>
<keyword evidence="1 2" id="KW-0732">Signal</keyword>
<dbReference type="AlphaFoldDB" id="A0A563EKG7"/>
<dbReference type="Pfam" id="PF13517">
    <property type="entry name" value="FG-GAP_3"/>
    <property type="match status" value="1"/>
</dbReference>
<dbReference type="RefSeq" id="WP_146357953.1">
    <property type="nucleotide sequence ID" value="NZ_VOBR01000026.1"/>
</dbReference>
<feature type="signal peptide" evidence="2">
    <location>
        <begin position="1"/>
        <end position="28"/>
    </location>
</feature>
<dbReference type="PANTHER" id="PTHR44103">
    <property type="entry name" value="PROPROTEIN CONVERTASE P"/>
    <property type="match status" value="1"/>
</dbReference>
<keyword evidence="4" id="KW-1185">Reference proteome</keyword>
<reference evidence="3 4" key="1">
    <citation type="submission" date="2019-07" db="EMBL/GenBank/DDBJ databases">
        <title>Lentzea xizangensis sp. nov., isolated from Qinghai-Tibetan Plateau Soils.</title>
        <authorList>
            <person name="Huang J."/>
        </authorList>
    </citation>
    <scope>NUCLEOTIDE SEQUENCE [LARGE SCALE GENOMIC DNA]</scope>
    <source>
        <strain evidence="3 4">FXJ1.1311</strain>
    </source>
</reference>
<evidence type="ECO:0000313" key="4">
    <source>
        <dbReference type="Proteomes" id="UP000316639"/>
    </source>
</evidence>
<feature type="chain" id="PRO_5021983415" evidence="2">
    <location>
        <begin position="29"/>
        <end position="439"/>
    </location>
</feature>
<evidence type="ECO:0000313" key="3">
    <source>
        <dbReference type="EMBL" id="TWP47458.1"/>
    </source>
</evidence>
<proteinExistence type="predicted"/>
<sequence length="439" mass="46328">MRNTALRLVVGVAAAMVVTGGLATTAQAGAPVGTAACPVPPTRDLNVTKIVYQVGKRHAVSPKVMLAGFEAGWVESHMNNLGCGDADSLGVFQQRPSQGWGTPDQIMNVDYAATQFFTRAINVDRANPGHTAGQVAADVQRPREDLRGRYDQSEPTARQLLAEVATTTGRGDRIGDVSGDGYADLVATKADGTLHYFPNNINSNPGHPYGNYEPIGVGFGPFTKLRSGDISGDGYADLIGVQGDGSLHYLPNNVNSNPGHPYGNAENIGSGFQEFTEVVLGDVSGDGYADLLATKADGTLHYFPNNINSNRAHPFGPRFEIGTGFESFTHLRAGDVSGDGYADLIGVQGDGTLHHLPNNINSNPDHPYGDAQNIGSGFQEFTGIVTGDVSGDGYADLLATKADGTLHYFPNNINSSPTGRPYGSRSQIGTGFEVFNRIV</sequence>
<comment type="caution">
    <text evidence="3">The sequence shown here is derived from an EMBL/GenBank/DDBJ whole genome shotgun (WGS) entry which is preliminary data.</text>
</comment>
<dbReference type="Proteomes" id="UP000316639">
    <property type="component" value="Unassembled WGS sequence"/>
</dbReference>
<dbReference type="OrthoDB" id="9815928at2"/>
<dbReference type="SUPFAM" id="SSF69318">
    <property type="entry name" value="Integrin alpha N-terminal domain"/>
    <property type="match status" value="1"/>
</dbReference>
<organism evidence="3 4">
    <name type="scientific">Lentzea tibetensis</name>
    <dbReference type="NCBI Taxonomy" id="2591470"/>
    <lineage>
        <taxon>Bacteria</taxon>
        <taxon>Bacillati</taxon>
        <taxon>Actinomycetota</taxon>
        <taxon>Actinomycetes</taxon>
        <taxon>Pseudonocardiales</taxon>
        <taxon>Pseudonocardiaceae</taxon>
        <taxon>Lentzea</taxon>
    </lineage>
</organism>
<accession>A0A563EKG7</accession>
<evidence type="ECO:0000256" key="1">
    <source>
        <dbReference type="ARBA" id="ARBA00022729"/>
    </source>
</evidence>
<evidence type="ECO:0000256" key="2">
    <source>
        <dbReference type="SAM" id="SignalP"/>
    </source>
</evidence>
<dbReference type="EMBL" id="VOBR01000026">
    <property type="protein sequence ID" value="TWP47458.1"/>
    <property type="molecule type" value="Genomic_DNA"/>
</dbReference>
<protein>
    <submittedName>
        <fullName evidence="3">VCBS repeat-containing protein</fullName>
    </submittedName>
</protein>
<name>A0A563EKG7_9PSEU</name>
<dbReference type="Gene3D" id="2.115.10.10">
    <property type="entry name" value="Tachylectin 2"/>
    <property type="match status" value="2"/>
</dbReference>